<keyword evidence="2" id="KW-1185">Reference proteome</keyword>
<reference evidence="1 2" key="1">
    <citation type="submission" date="2016-04" db="EMBL/GenBank/DDBJ databases">
        <title>Genome sequence of Clostridium magnum DSM 2767.</title>
        <authorList>
            <person name="Poehlein A."/>
            <person name="Uhlig R."/>
            <person name="Fischer R."/>
            <person name="Bahl H."/>
            <person name="Daniel R."/>
        </authorList>
    </citation>
    <scope>NUCLEOTIDE SEQUENCE [LARGE SCALE GENOMIC DNA]</scope>
    <source>
        <strain evidence="1 2">DSM 2767</strain>
    </source>
</reference>
<dbReference type="PATRIC" id="fig|1121326.3.peg.2250"/>
<evidence type="ECO:0000313" key="2">
    <source>
        <dbReference type="Proteomes" id="UP000076603"/>
    </source>
</evidence>
<dbReference type="EMBL" id="LWAE01000002">
    <property type="protein sequence ID" value="KZL92445.1"/>
    <property type="molecule type" value="Genomic_DNA"/>
</dbReference>
<comment type="caution">
    <text evidence="1">The sequence shown here is derived from an EMBL/GenBank/DDBJ whole genome shotgun (WGS) entry which is preliminary data.</text>
</comment>
<gene>
    <name evidence="1" type="ORF">CLMAG_22540</name>
</gene>
<accession>A0A162TBW7</accession>
<dbReference type="AlphaFoldDB" id="A0A162TBW7"/>
<proteinExistence type="predicted"/>
<sequence length="120" mass="13919">MKRCYFTNYKNRNILTLNFSNLSRKDIFKLLDESRLFISKQPKNSVLSLINITNLKYDIDTVNAFKEYINNTENYVLASAIFGASFFEGMAIEKFSQSISIPIKICKSELEAKSWLLNVK</sequence>
<name>A0A162TBW7_9CLOT</name>
<dbReference type="RefSeq" id="WP_066621930.1">
    <property type="nucleotide sequence ID" value="NZ_FQXL01000023.1"/>
</dbReference>
<organism evidence="1 2">
    <name type="scientific">Clostridium magnum DSM 2767</name>
    <dbReference type="NCBI Taxonomy" id="1121326"/>
    <lineage>
        <taxon>Bacteria</taxon>
        <taxon>Bacillati</taxon>
        <taxon>Bacillota</taxon>
        <taxon>Clostridia</taxon>
        <taxon>Eubacteriales</taxon>
        <taxon>Clostridiaceae</taxon>
        <taxon>Clostridium</taxon>
    </lineage>
</organism>
<dbReference type="Proteomes" id="UP000076603">
    <property type="component" value="Unassembled WGS sequence"/>
</dbReference>
<protein>
    <recommendedName>
        <fullName evidence="3">STAS/SEC14 domain-containing protein</fullName>
    </recommendedName>
</protein>
<evidence type="ECO:0008006" key="3">
    <source>
        <dbReference type="Google" id="ProtNLM"/>
    </source>
</evidence>
<evidence type="ECO:0000313" key="1">
    <source>
        <dbReference type="EMBL" id="KZL92445.1"/>
    </source>
</evidence>